<dbReference type="InterPro" id="IPR003607">
    <property type="entry name" value="HD/PDEase_dom"/>
</dbReference>
<evidence type="ECO:0000256" key="1">
    <source>
        <dbReference type="PROSITE-ProRule" id="PRU00169"/>
    </source>
</evidence>
<dbReference type="SMART" id="SM00448">
    <property type="entry name" value="REC"/>
    <property type="match status" value="1"/>
</dbReference>
<dbReference type="SUPFAM" id="SSF52172">
    <property type="entry name" value="CheY-like"/>
    <property type="match status" value="1"/>
</dbReference>
<dbReference type="EMBL" id="SMAO01000004">
    <property type="protein sequence ID" value="TCT21297.1"/>
    <property type="molecule type" value="Genomic_DNA"/>
</dbReference>
<dbReference type="InterPro" id="IPR011006">
    <property type="entry name" value="CheY-like_superfamily"/>
</dbReference>
<dbReference type="InterPro" id="IPR052020">
    <property type="entry name" value="Cyclic_di-GMP/3'3'-cGAMP_PDE"/>
</dbReference>
<dbReference type="Gene3D" id="3.40.50.2300">
    <property type="match status" value="1"/>
</dbReference>
<feature type="domain" description="Response regulatory" evidence="2">
    <location>
        <begin position="5"/>
        <end position="120"/>
    </location>
</feature>
<name>A0A4R3MZK6_9GAMM</name>
<dbReference type="Gene3D" id="1.10.3210.10">
    <property type="entry name" value="Hypothetical protein af1432"/>
    <property type="match status" value="1"/>
</dbReference>
<dbReference type="CDD" id="cd00077">
    <property type="entry name" value="HDc"/>
    <property type="match status" value="1"/>
</dbReference>
<evidence type="ECO:0000259" key="3">
    <source>
        <dbReference type="PROSITE" id="PS51832"/>
    </source>
</evidence>
<dbReference type="PANTHER" id="PTHR45228">
    <property type="entry name" value="CYCLIC DI-GMP PHOSPHODIESTERASE TM_0186-RELATED"/>
    <property type="match status" value="1"/>
</dbReference>
<dbReference type="SUPFAM" id="SSF109604">
    <property type="entry name" value="HD-domain/PDEase-like"/>
    <property type="match status" value="1"/>
</dbReference>
<keyword evidence="5" id="KW-1185">Reference proteome</keyword>
<dbReference type="OrthoDB" id="9802066at2"/>
<keyword evidence="1" id="KW-0597">Phosphoprotein</keyword>
<evidence type="ECO:0000313" key="4">
    <source>
        <dbReference type="EMBL" id="TCT21297.1"/>
    </source>
</evidence>
<protein>
    <submittedName>
        <fullName evidence="4">Putative two-component system response regulator</fullName>
    </submittedName>
</protein>
<comment type="caution">
    <text evidence="4">The sequence shown here is derived from an EMBL/GenBank/DDBJ whole genome shotgun (WGS) entry which is preliminary data.</text>
</comment>
<dbReference type="Pfam" id="PF00072">
    <property type="entry name" value="Response_reg"/>
    <property type="match status" value="1"/>
</dbReference>
<accession>A0A4R3MZK6</accession>
<dbReference type="GO" id="GO:0000160">
    <property type="term" value="P:phosphorelay signal transduction system"/>
    <property type="evidence" value="ECO:0007669"/>
    <property type="project" value="InterPro"/>
</dbReference>
<feature type="modified residue" description="4-aspartylphosphate" evidence="1">
    <location>
        <position position="53"/>
    </location>
</feature>
<feature type="domain" description="HD-GYP" evidence="3">
    <location>
        <begin position="128"/>
        <end position="325"/>
    </location>
</feature>
<dbReference type="Pfam" id="PF13487">
    <property type="entry name" value="HD_5"/>
    <property type="match status" value="1"/>
</dbReference>
<dbReference type="PROSITE" id="PS50110">
    <property type="entry name" value="RESPONSE_REGULATORY"/>
    <property type="match status" value="1"/>
</dbReference>
<dbReference type="GO" id="GO:0008081">
    <property type="term" value="F:phosphoric diester hydrolase activity"/>
    <property type="evidence" value="ECO:0007669"/>
    <property type="project" value="UniProtKB-ARBA"/>
</dbReference>
<sequence length="344" mass="37726">MPDRPLLIVDDEPENLAAMRQILAGDYRLIFARNGAEALAATARCTPALILLDIQMPDMDGYQVCRTLKADPATASIPVIFATGLADVGDEAAGFAAGAVDYIVKPFSPPIVRARVATHLSLVQSSRLQQSYHDALAMLGMAGHYNDTDTGVHIWRMGAYACELASAWGWTHAACDELLLAAPMHDTGKIGIPGEILRKPGKLDAREWETMKQHTRIGHEILSKNDAPIFKLAAEIALRHHEKWDGSGYPDGLVGEAISESARIVAIADVFDALTMKRPYKEAWPIERTMATMRESSGSHFDPRLFGRFEEILPRILSIKQEWDAREIAGADISIVSQSIESKT</sequence>
<dbReference type="AlphaFoldDB" id="A0A4R3MZK6"/>
<reference evidence="4 5" key="1">
    <citation type="submission" date="2019-03" db="EMBL/GenBank/DDBJ databases">
        <title>Genomic Encyclopedia of Type Strains, Phase IV (KMG-IV): sequencing the most valuable type-strain genomes for metagenomic binning, comparative biology and taxonomic classification.</title>
        <authorList>
            <person name="Goeker M."/>
        </authorList>
    </citation>
    <scope>NUCLEOTIDE SEQUENCE [LARGE SCALE GENOMIC DNA]</scope>
    <source>
        <strain evidence="4 5">DSM 13587</strain>
    </source>
</reference>
<gene>
    <name evidence="4" type="ORF">EDC35_104152</name>
</gene>
<dbReference type="PANTHER" id="PTHR45228:SF5">
    <property type="entry name" value="CYCLIC DI-GMP PHOSPHODIESTERASE VC_1348-RELATED"/>
    <property type="match status" value="1"/>
</dbReference>
<evidence type="ECO:0000259" key="2">
    <source>
        <dbReference type="PROSITE" id="PS50110"/>
    </source>
</evidence>
<dbReference type="RefSeq" id="WP_132976901.1">
    <property type="nucleotide sequence ID" value="NZ_SMAO01000004.1"/>
</dbReference>
<organism evidence="4 5">
    <name type="scientific">Thiobaca trueperi</name>
    <dbReference type="NCBI Taxonomy" id="127458"/>
    <lineage>
        <taxon>Bacteria</taxon>
        <taxon>Pseudomonadati</taxon>
        <taxon>Pseudomonadota</taxon>
        <taxon>Gammaproteobacteria</taxon>
        <taxon>Chromatiales</taxon>
        <taxon>Chromatiaceae</taxon>
        <taxon>Thiobaca</taxon>
    </lineage>
</organism>
<proteinExistence type="predicted"/>
<dbReference type="Proteomes" id="UP000295717">
    <property type="component" value="Unassembled WGS sequence"/>
</dbReference>
<dbReference type="InterPro" id="IPR037522">
    <property type="entry name" value="HD_GYP_dom"/>
</dbReference>
<dbReference type="SMART" id="SM00471">
    <property type="entry name" value="HDc"/>
    <property type="match status" value="1"/>
</dbReference>
<evidence type="ECO:0000313" key="5">
    <source>
        <dbReference type="Proteomes" id="UP000295717"/>
    </source>
</evidence>
<dbReference type="CDD" id="cd19920">
    <property type="entry name" value="REC_PA4781-like"/>
    <property type="match status" value="1"/>
</dbReference>
<dbReference type="InterPro" id="IPR001789">
    <property type="entry name" value="Sig_transdc_resp-reg_receiver"/>
</dbReference>
<dbReference type="PROSITE" id="PS51832">
    <property type="entry name" value="HD_GYP"/>
    <property type="match status" value="1"/>
</dbReference>